<sequence>LLIDPNGLEEPDYASDDHAAVRQPWITAGLTQEQVIALLTNAWRTANAADIARWQAQIEAAEQAARDSAAAAAEADNLRREQERQEEEQDRKDERKKYKGKFTKVPRRPPPAGELNIAAAFALRRLDKGEYVELHYFTNAGLDAADASFAQTDDEALVMRRGEDGSPTWAPAAAARGTKAVTPDQDLTTEQLWQAVPRFIKAMEEAHWDPDRMNMLADFWGNLHEHAYAQSRVENKNKAILIYQAEQRRAWHRALNTPKGAWDISIIVESLLLEAYDKAYRLRRD</sequence>
<protein>
    <submittedName>
        <fullName evidence="2">Uncharacterized protein</fullName>
    </submittedName>
</protein>
<dbReference type="Proteomes" id="UP000814176">
    <property type="component" value="Unassembled WGS sequence"/>
</dbReference>
<proteinExistence type="predicted"/>
<evidence type="ECO:0000313" key="3">
    <source>
        <dbReference type="Proteomes" id="UP000814176"/>
    </source>
</evidence>
<name>A0ABQ8K081_9APHY</name>
<evidence type="ECO:0000256" key="1">
    <source>
        <dbReference type="SAM" id="MobiDB-lite"/>
    </source>
</evidence>
<dbReference type="RefSeq" id="XP_047773415.1">
    <property type="nucleotide sequence ID" value="XM_047919889.1"/>
</dbReference>
<reference evidence="2 3" key="1">
    <citation type="journal article" date="2021" name="Environ. Microbiol.">
        <title>Gene family expansions and transcriptome signatures uncover fungal adaptations to wood decay.</title>
        <authorList>
            <person name="Hage H."/>
            <person name="Miyauchi S."/>
            <person name="Viragh M."/>
            <person name="Drula E."/>
            <person name="Min B."/>
            <person name="Chaduli D."/>
            <person name="Navarro D."/>
            <person name="Favel A."/>
            <person name="Norest M."/>
            <person name="Lesage-Meessen L."/>
            <person name="Balint B."/>
            <person name="Merenyi Z."/>
            <person name="de Eugenio L."/>
            <person name="Morin E."/>
            <person name="Martinez A.T."/>
            <person name="Baldrian P."/>
            <person name="Stursova M."/>
            <person name="Martinez M.J."/>
            <person name="Novotny C."/>
            <person name="Magnuson J.K."/>
            <person name="Spatafora J.W."/>
            <person name="Maurice S."/>
            <person name="Pangilinan J."/>
            <person name="Andreopoulos W."/>
            <person name="LaButti K."/>
            <person name="Hundley H."/>
            <person name="Na H."/>
            <person name="Kuo A."/>
            <person name="Barry K."/>
            <person name="Lipzen A."/>
            <person name="Henrissat B."/>
            <person name="Riley R."/>
            <person name="Ahrendt S."/>
            <person name="Nagy L.G."/>
            <person name="Grigoriev I.V."/>
            <person name="Martin F."/>
            <person name="Rosso M.N."/>
        </authorList>
    </citation>
    <scope>NUCLEOTIDE SEQUENCE [LARGE SCALE GENOMIC DNA]</scope>
    <source>
        <strain evidence="2 3">CIRM-BRFM 1785</strain>
    </source>
</reference>
<feature type="region of interest" description="Disordered" evidence="1">
    <location>
        <begin position="65"/>
        <end position="110"/>
    </location>
</feature>
<organism evidence="2 3">
    <name type="scientific">Rhodofomes roseus</name>
    <dbReference type="NCBI Taxonomy" id="34475"/>
    <lineage>
        <taxon>Eukaryota</taxon>
        <taxon>Fungi</taxon>
        <taxon>Dikarya</taxon>
        <taxon>Basidiomycota</taxon>
        <taxon>Agaricomycotina</taxon>
        <taxon>Agaricomycetes</taxon>
        <taxon>Polyporales</taxon>
        <taxon>Rhodofomes</taxon>
    </lineage>
</organism>
<feature type="non-terminal residue" evidence="2">
    <location>
        <position position="285"/>
    </location>
</feature>
<dbReference type="EMBL" id="JADCUA010000034">
    <property type="protein sequence ID" value="KAH9830052.1"/>
    <property type="molecule type" value="Genomic_DNA"/>
</dbReference>
<feature type="compositionally biased region" description="Low complexity" evidence="1">
    <location>
        <begin position="65"/>
        <end position="75"/>
    </location>
</feature>
<feature type="compositionally biased region" description="Basic residues" evidence="1">
    <location>
        <begin position="97"/>
        <end position="107"/>
    </location>
</feature>
<accession>A0ABQ8K081</accession>
<gene>
    <name evidence="2" type="ORF">C8Q71DRAFT_693639</name>
</gene>
<dbReference type="GeneID" id="72000621"/>
<evidence type="ECO:0000313" key="2">
    <source>
        <dbReference type="EMBL" id="KAH9830052.1"/>
    </source>
</evidence>
<comment type="caution">
    <text evidence="2">The sequence shown here is derived from an EMBL/GenBank/DDBJ whole genome shotgun (WGS) entry which is preliminary data.</text>
</comment>
<feature type="compositionally biased region" description="Basic and acidic residues" evidence="1">
    <location>
        <begin position="76"/>
        <end position="96"/>
    </location>
</feature>
<feature type="non-terminal residue" evidence="2">
    <location>
        <position position="1"/>
    </location>
</feature>
<keyword evidence="3" id="KW-1185">Reference proteome</keyword>